<evidence type="ECO:0000313" key="5">
    <source>
        <dbReference type="Proteomes" id="UP001396334"/>
    </source>
</evidence>
<accession>A0ABR2S2Y5</accession>
<evidence type="ECO:0000256" key="2">
    <source>
        <dbReference type="ARBA" id="ARBA00022679"/>
    </source>
</evidence>
<reference evidence="4 5" key="1">
    <citation type="journal article" date="2024" name="G3 (Bethesda)">
        <title>Genome assembly of Hibiscus sabdariffa L. provides insights into metabolisms of medicinal natural products.</title>
        <authorList>
            <person name="Kim T."/>
        </authorList>
    </citation>
    <scope>NUCLEOTIDE SEQUENCE [LARGE SCALE GENOMIC DNA]</scope>
    <source>
        <strain evidence="4">TK-2024</strain>
        <tissue evidence="4">Old leaves</tissue>
    </source>
</reference>
<dbReference type="Pfam" id="PF02458">
    <property type="entry name" value="Transferase"/>
    <property type="match status" value="1"/>
</dbReference>
<dbReference type="Gene3D" id="3.30.559.10">
    <property type="entry name" value="Chloramphenicol acetyltransferase-like domain"/>
    <property type="match status" value="1"/>
</dbReference>
<comment type="caution">
    <text evidence="4">The sequence shown here is derived from an EMBL/GenBank/DDBJ whole genome shotgun (WGS) entry which is preliminary data.</text>
</comment>
<organism evidence="4 5">
    <name type="scientific">Hibiscus sabdariffa</name>
    <name type="common">roselle</name>
    <dbReference type="NCBI Taxonomy" id="183260"/>
    <lineage>
        <taxon>Eukaryota</taxon>
        <taxon>Viridiplantae</taxon>
        <taxon>Streptophyta</taxon>
        <taxon>Embryophyta</taxon>
        <taxon>Tracheophyta</taxon>
        <taxon>Spermatophyta</taxon>
        <taxon>Magnoliopsida</taxon>
        <taxon>eudicotyledons</taxon>
        <taxon>Gunneridae</taxon>
        <taxon>Pentapetalae</taxon>
        <taxon>rosids</taxon>
        <taxon>malvids</taxon>
        <taxon>Malvales</taxon>
        <taxon>Malvaceae</taxon>
        <taxon>Malvoideae</taxon>
        <taxon>Hibiscus</taxon>
    </lineage>
</organism>
<dbReference type="PANTHER" id="PTHR31623">
    <property type="entry name" value="F21J9.9"/>
    <property type="match status" value="1"/>
</dbReference>
<keyword evidence="5" id="KW-1185">Reference proteome</keyword>
<protein>
    <submittedName>
        <fullName evidence="4">Uncharacterized protein</fullName>
    </submittedName>
</protein>
<dbReference type="PANTHER" id="PTHR31623:SF46">
    <property type="entry name" value="VINORINE SYNTHASE-LIKE"/>
    <property type="match status" value="1"/>
</dbReference>
<name>A0ABR2S2Y5_9ROSI</name>
<comment type="similarity">
    <text evidence="1">Belongs to the plant acyltransferase family.</text>
</comment>
<gene>
    <name evidence="4" type="ORF">V6N11_053954</name>
</gene>
<dbReference type="Proteomes" id="UP001396334">
    <property type="component" value="Unassembled WGS sequence"/>
</dbReference>
<dbReference type="InterPro" id="IPR023213">
    <property type="entry name" value="CAT-like_dom_sf"/>
</dbReference>
<keyword evidence="2" id="KW-0808">Transferase</keyword>
<evidence type="ECO:0000256" key="1">
    <source>
        <dbReference type="ARBA" id="ARBA00009861"/>
    </source>
</evidence>
<proteinExistence type="inferred from homology"/>
<evidence type="ECO:0000313" key="4">
    <source>
        <dbReference type="EMBL" id="KAK9019430.1"/>
    </source>
</evidence>
<keyword evidence="3" id="KW-0012">Acyltransferase</keyword>
<dbReference type="EMBL" id="JBBPBN010000017">
    <property type="protein sequence ID" value="KAK9019430.1"/>
    <property type="molecule type" value="Genomic_DNA"/>
</dbReference>
<evidence type="ECO:0000256" key="3">
    <source>
        <dbReference type="ARBA" id="ARBA00023315"/>
    </source>
</evidence>
<sequence length="98" mass="10956">MFLLTRTVPSMVKEKEDRYNNLASQMGDSIRKIADFGWKKPVWVSSANLSTNNLVVFMDTANGDGIEACIHLKEGDMIVNGVNWLIDLPSIDGLNKKK</sequence>